<comment type="similarity">
    <text evidence="2">Belongs to the UDP-glycosyltransferase family.</text>
</comment>
<evidence type="ECO:0000256" key="12">
    <source>
        <dbReference type="SAM" id="SignalP"/>
    </source>
</evidence>
<evidence type="ECO:0000256" key="2">
    <source>
        <dbReference type="ARBA" id="ARBA00009995"/>
    </source>
</evidence>
<keyword evidence="9 11" id="KW-0472">Membrane</keyword>
<dbReference type="Gene3D" id="3.40.50.2000">
    <property type="entry name" value="Glycogen Phosphorylase B"/>
    <property type="match status" value="1"/>
</dbReference>
<keyword evidence="7 12" id="KW-0732">Signal</keyword>
<evidence type="ECO:0000256" key="5">
    <source>
        <dbReference type="ARBA" id="ARBA00022679"/>
    </source>
</evidence>
<organism evidence="13 14">
    <name type="scientific">Steinernema hermaphroditum</name>
    <dbReference type="NCBI Taxonomy" id="289476"/>
    <lineage>
        <taxon>Eukaryota</taxon>
        <taxon>Metazoa</taxon>
        <taxon>Ecdysozoa</taxon>
        <taxon>Nematoda</taxon>
        <taxon>Chromadorea</taxon>
        <taxon>Rhabditida</taxon>
        <taxon>Tylenchina</taxon>
        <taxon>Panagrolaimomorpha</taxon>
        <taxon>Strongyloidoidea</taxon>
        <taxon>Steinernematidae</taxon>
        <taxon>Steinernema</taxon>
    </lineage>
</organism>
<comment type="caution">
    <text evidence="13">The sequence shown here is derived from an EMBL/GenBank/DDBJ whole genome shotgun (WGS) entry which is preliminary data.</text>
</comment>
<keyword evidence="8 11" id="KW-1133">Transmembrane helix</keyword>
<protein>
    <recommendedName>
        <fullName evidence="3">glucuronosyltransferase</fullName>
        <ecNumber evidence="3">2.4.1.17</ecNumber>
    </recommendedName>
</protein>
<keyword evidence="6 11" id="KW-0812">Transmembrane</keyword>
<evidence type="ECO:0000256" key="4">
    <source>
        <dbReference type="ARBA" id="ARBA00022676"/>
    </source>
</evidence>
<evidence type="ECO:0000256" key="7">
    <source>
        <dbReference type="ARBA" id="ARBA00022729"/>
    </source>
</evidence>
<feature type="signal peptide" evidence="12">
    <location>
        <begin position="1"/>
        <end position="18"/>
    </location>
</feature>
<comment type="catalytic activity">
    <reaction evidence="10">
        <text>glucuronate acceptor + UDP-alpha-D-glucuronate = acceptor beta-D-glucuronoside + UDP + H(+)</text>
        <dbReference type="Rhea" id="RHEA:21032"/>
        <dbReference type="ChEBI" id="CHEBI:15378"/>
        <dbReference type="ChEBI" id="CHEBI:58052"/>
        <dbReference type="ChEBI" id="CHEBI:58223"/>
        <dbReference type="ChEBI" id="CHEBI:132367"/>
        <dbReference type="ChEBI" id="CHEBI:132368"/>
        <dbReference type="EC" id="2.4.1.17"/>
    </reaction>
</comment>
<gene>
    <name evidence="13" type="ORF">QR680_009791</name>
</gene>
<evidence type="ECO:0000256" key="6">
    <source>
        <dbReference type="ARBA" id="ARBA00022692"/>
    </source>
</evidence>
<dbReference type="FunFam" id="3.40.50.2000:FF:000038">
    <property type="entry name" value="UDP-GlucuronosylTransferase"/>
    <property type="match status" value="1"/>
</dbReference>
<evidence type="ECO:0000256" key="3">
    <source>
        <dbReference type="ARBA" id="ARBA00012544"/>
    </source>
</evidence>
<dbReference type="GO" id="GO:0016020">
    <property type="term" value="C:membrane"/>
    <property type="evidence" value="ECO:0007669"/>
    <property type="project" value="UniProtKB-SubCell"/>
</dbReference>
<dbReference type="EC" id="2.4.1.17" evidence="3"/>
<evidence type="ECO:0000313" key="13">
    <source>
        <dbReference type="EMBL" id="KAK0426594.1"/>
    </source>
</evidence>
<sequence length="549" mass="62169">MASLGALLILSLLASLDAFKVLIYSPKFGPSHVQIMGRIADILVNEGMDVTVLLPKLNPKITKNGTSLAKTITVETDARVLEFFKDDSHIATAWTQKFQNPLADKAFMDKVKDVHAYQCEHTLRQKDILDALRNDKFDLGLSEVFDLCAMGLFEEIGLEKHILVNTALLFEKVADIFGAPNLPGVVPGLFGSTSNQMTYFQRLVNMLKMEMSKRWTDSMKDAEEEVVERVLGKKVDFEEKMGQAAFVITNTDPLLDFPRPITERLVNIGGITVPTPKPLDDYWEKVVTQRKATILFSFGSVAQSYTMPSEMKKAVLETFQRFPEVTFIWKYEIDEDEVAKDVPNVVTNKWVPQNDLLAHPNLKLFVTHCGMNSILETSTRGVPLLSIPLFGDQTRNAEMVKRFGTAKVVDKGALTDADAFEAHIREALENPSYRKNASRLSQMMAKRPRNQREELVKHIKFAAEFGSLPEYRIPQLSFLQYYMLDIIVPFSLVLMVIGALVLYGCAKLLQRLFIAKVEHREDRSVLLRENYWKKAIVLSDGDELAHWCL</sequence>
<proteinExistence type="inferred from homology"/>
<dbReference type="AlphaFoldDB" id="A0AA39IP37"/>
<evidence type="ECO:0000256" key="10">
    <source>
        <dbReference type="ARBA" id="ARBA00047475"/>
    </source>
</evidence>
<name>A0AA39IP37_9BILA</name>
<dbReference type="PANTHER" id="PTHR48043:SF23">
    <property type="entry name" value="UDP-GLUCURONOSYLTRANSFERASE"/>
    <property type="match status" value="1"/>
</dbReference>
<dbReference type="GO" id="GO:0015020">
    <property type="term" value="F:glucuronosyltransferase activity"/>
    <property type="evidence" value="ECO:0007669"/>
    <property type="project" value="UniProtKB-EC"/>
</dbReference>
<evidence type="ECO:0000256" key="9">
    <source>
        <dbReference type="ARBA" id="ARBA00023136"/>
    </source>
</evidence>
<keyword evidence="4" id="KW-0328">Glycosyltransferase</keyword>
<dbReference type="InterPro" id="IPR002213">
    <property type="entry name" value="UDP_glucos_trans"/>
</dbReference>
<reference evidence="13" key="1">
    <citation type="submission" date="2023-06" db="EMBL/GenBank/DDBJ databases">
        <title>Genomic analysis of the entomopathogenic nematode Steinernema hermaphroditum.</title>
        <authorList>
            <person name="Schwarz E.M."/>
            <person name="Heppert J.K."/>
            <person name="Baniya A."/>
            <person name="Schwartz H.T."/>
            <person name="Tan C.-H."/>
            <person name="Antoshechkin I."/>
            <person name="Sternberg P.W."/>
            <person name="Goodrich-Blair H."/>
            <person name="Dillman A.R."/>
        </authorList>
    </citation>
    <scope>NUCLEOTIDE SEQUENCE</scope>
    <source>
        <strain evidence="13">PS9179</strain>
        <tissue evidence="13">Whole animal</tissue>
    </source>
</reference>
<comment type="subcellular location">
    <subcellularLocation>
        <location evidence="1">Membrane</location>
        <topology evidence="1">Single-pass membrane protein</topology>
    </subcellularLocation>
</comment>
<dbReference type="Proteomes" id="UP001175271">
    <property type="component" value="Unassembled WGS sequence"/>
</dbReference>
<dbReference type="SUPFAM" id="SSF53756">
    <property type="entry name" value="UDP-Glycosyltransferase/glycogen phosphorylase"/>
    <property type="match status" value="1"/>
</dbReference>
<dbReference type="Pfam" id="PF00201">
    <property type="entry name" value="UDPGT"/>
    <property type="match status" value="1"/>
</dbReference>
<feature type="chain" id="PRO_5041291296" description="glucuronosyltransferase" evidence="12">
    <location>
        <begin position="19"/>
        <end position="549"/>
    </location>
</feature>
<dbReference type="EMBL" id="JAUCMV010000001">
    <property type="protein sequence ID" value="KAK0426594.1"/>
    <property type="molecule type" value="Genomic_DNA"/>
</dbReference>
<evidence type="ECO:0000256" key="8">
    <source>
        <dbReference type="ARBA" id="ARBA00022989"/>
    </source>
</evidence>
<evidence type="ECO:0000313" key="14">
    <source>
        <dbReference type="Proteomes" id="UP001175271"/>
    </source>
</evidence>
<dbReference type="PANTHER" id="PTHR48043">
    <property type="entry name" value="EG:EG0003.4 PROTEIN-RELATED"/>
    <property type="match status" value="1"/>
</dbReference>
<evidence type="ECO:0000256" key="11">
    <source>
        <dbReference type="SAM" id="Phobius"/>
    </source>
</evidence>
<keyword evidence="14" id="KW-1185">Reference proteome</keyword>
<evidence type="ECO:0000256" key="1">
    <source>
        <dbReference type="ARBA" id="ARBA00004167"/>
    </source>
</evidence>
<dbReference type="InterPro" id="IPR050271">
    <property type="entry name" value="UDP-glycosyltransferase"/>
</dbReference>
<dbReference type="CDD" id="cd03784">
    <property type="entry name" value="GT1_Gtf-like"/>
    <property type="match status" value="1"/>
</dbReference>
<keyword evidence="5" id="KW-0808">Transferase</keyword>
<accession>A0AA39IP37</accession>
<feature type="transmembrane region" description="Helical" evidence="11">
    <location>
        <begin position="481"/>
        <end position="506"/>
    </location>
</feature>